<dbReference type="Proteomes" id="UP001196413">
    <property type="component" value="Unassembled WGS sequence"/>
</dbReference>
<evidence type="ECO:0000256" key="1">
    <source>
        <dbReference type="SAM" id="MobiDB-lite"/>
    </source>
</evidence>
<organism evidence="3 4">
    <name type="scientific">Parelaphostrongylus tenuis</name>
    <name type="common">Meningeal worm</name>
    <dbReference type="NCBI Taxonomy" id="148309"/>
    <lineage>
        <taxon>Eukaryota</taxon>
        <taxon>Metazoa</taxon>
        <taxon>Ecdysozoa</taxon>
        <taxon>Nematoda</taxon>
        <taxon>Chromadorea</taxon>
        <taxon>Rhabditida</taxon>
        <taxon>Rhabditina</taxon>
        <taxon>Rhabditomorpha</taxon>
        <taxon>Strongyloidea</taxon>
        <taxon>Metastrongylidae</taxon>
        <taxon>Parelaphostrongylus</taxon>
    </lineage>
</organism>
<feature type="transmembrane region" description="Helical" evidence="2">
    <location>
        <begin position="265"/>
        <end position="290"/>
    </location>
</feature>
<keyword evidence="2" id="KW-0472">Membrane</keyword>
<feature type="compositionally biased region" description="Basic residues" evidence="1">
    <location>
        <begin position="118"/>
        <end position="128"/>
    </location>
</feature>
<name>A0AAD5WIE2_PARTN</name>
<feature type="compositionally biased region" description="Polar residues" evidence="1">
    <location>
        <begin position="182"/>
        <end position="193"/>
    </location>
</feature>
<protein>
    <submittedName>
        <fullName evidence="3">Uncharacterized protein</fullName>
    </submittedName>
</protein>
<feature type="compositionally biased region" description="Basic and acidic residues" evidence="1">
    <location>
        <begin position="194"/>
        <end position="204"/>
    </location>
</feature>
<comment type="caution">
    <text evidence="3">The sequence shown here is derived from an EMBL/GenBank/DDBJ whole genome shotgun (WGS) entry which is preliminary data.</text>
</comment>
<feature type="region of interest" description="Disordered" evidence="1">
    <location>
        <begin position="104"/>
        <end position="128"/>
    </location>
</feature>
<reference evidence="3" key="1">
    <citation type="submission" date="2021-06" db="EMBL/GenBank/DDBJ databases">
        <title>Parelaphostrongylus tenuis whole genome reference sequence.</title>
        <authorList>
            <person name="Garwood T.J."/>
            <person name="Larsen P.A."/>
            <person name="Fountain-Jones N.M."/>
            <person name="Garbe J.R."/>
            <person name="Macchietto M.G."/>
            <person name="Kania S.A."/>
            <person name="Gerhold R.W."/>
            <person name="Richards J.E."/>
            <person name="Wolf T.M."/>
        </authorList>
    </citation>
    <scope>NUCLEOTIDE SEQUENCE</scope>
    <source>
        <strain evidence="3">MNPRO001-30</strain>
        <tissue evidence="3">Meninges</tissue>
    </source>
</reference>
<keyword evidence="2" id="KW-1133">Transmembrane helix</keyword>
<evidence type="ECO:0000256" key="2">
    <source>
        <dbReference type="SAM" id="Phobius"/>
    </source>
</evidence>
<dbReference type="EMBL" id="JAHQIW010006903">
    <property type="protein sequence ID" value="KAJ1371076.1"/>
    <property type="molecule type" value="Genomic_DNA"/>
</dbReference>
<accession>A0AAD5WIE2</accession>
<proteinExistence type="predicted"/>
<dbReference type="AlphaFoldDB" id="A0AAD5WIE2"/>
<feature type="region of interest" description="Disordered" evidence="1">
    <location>
        <begin position="172"/>
        <end position="204"/>
    </location>
</feature>
<keyword evidence="4" id="KW-1185">Reference proteome</keyword>
<gene>
    <name evidence="3" type="ORF">KIN20_032947</name>
</gene>
<keyword evidence="2" id="KW-0812">Transmembrane</keyword>
<sequence>MRLLREALRFEQDLLYSQLNKESDLLLISTASQSIRDENRLYWCVNSIELRCFWNDIPSIQHVSNSVERKRSGPLLDHHRIIGVQVMVKTRSGKRTSKYFKSVREGPQTDSESIMKSSRMRTHTGVHSRIHKEPLAMTEKVYDIPSSTMEDINYDCSLKPLRFMKRKIGAADRSKSSLSSSEQRPCTSLQSAQRDGRITQSDFRKNIVPRSAPAKFLINRPSECGLLVGTAGHVRCAERRSAAGPHSPASSGGEWLVHLRRLTIFFVDVVNVGFLLCLVLIGHLLSIIVSGPYSSISHDDCLIARLIHCVIITVHIPHSRLIASFFRLHFSHCMECAIVALCDSG</sequence>
<evidence type="ECO:0000313" key="3">
    <source>
        <dbReference type="EMBL" id="KAJ1371076.1"/>
    </source>
</evidence>
<evidence type="ECO:0000313" key="4">
    <source>
        <dbReference type="Proteomes" id="UP001196413"/>
    </source>
</evidence>